<protein>
    <recommendedName>
        <fullName evidence="11">G-protein coupled receptors family 1 profile domain-containing protein</fullName>
    </recommendedName>
</protein>
<feature type="transmembrane region" description="Helical" evidence="10">
    <location>
        <begin position="36"/>
        <end position="60"/>
    </location>
</feature>
<dbReference type="GO" id="GO:0005886">
    <property type="term" value="C:plasma membrane"/>
    <property type="evidence" value="ECO:0007669"/>
    <property type="project" value="UniProtKB-SubCell"/>
</dbReference>
<evidence type="ECO:0000313" key="12">
    <source>
        <dbReference type="Ensembl" id="ENSCLMP00005019927.1"/>
    </source>
</evidence>
<evidence type="ECO:0000256" key="2">
    <source>
        <dbReference type="ARBA" id="ARBA00022475"/>
    </source>
</evidence>
<dbReference type="InterPro" id="IPR017452">
    <property type="entry name" value="GPCR_Rhodpsn_7TM"/>
</dbReference>
<dbReference type="PANTHER" id="PTHR24249">
    <property type="entry name" value="HISTAMINE RECEPTOR-RELATED G-PROTEIN COUPLED RECEPTOR"/>
    <property type="match status" value="1"/>
</dbReference>
<evidence type="ECO:0000256" key="6">
    <source>
        <dbReference type="ARBA" id="ARBA00023136"/>
    </source>
</evidence>
<dbReference type="CDD" id="cd15055">
    <property type="entry name" value="7tmA_TAARs"/>
    <property type="match status" value="1"/>
</dbReference>
<reference evidence="12" key="1">
    <citation type="submission" date="2025-08" db="UniProtKB">
        <authorList>
            <consortium name="Ensembl"/>
        </authorList>
    </citation>
    <scope>IDENTIFICATION</scope>
</reference>
<evidence type="ECO:0000256" key="3">
    <source>
        <dbReference type="ARBA" id="ARBA00022692"/>
    </source>
</evidence>
<dbReference type="Gene3D" id="1.20.1070.10">
    <property type="entry name" value="Rhodopsin 7-helix transmembrane proteins"/>
    <property type="match status" value="1"/>
</dbReference>
<dbReference type="GO" id="GO:0001594">
    <property type="term" value="F:trace-amine receptor activity"/>
    <property type="evidence" value="ECO:0007669"/>
    <property type="project" value="TreeGrafter"/>
</dbReference>
<reference evidence="12" key="2">
    <citation type="submission" date="2025-09" db="UniProtKB">
        <authorList>
            <consortium name="Ensembl"/>
        </authorList>
    </citation>
    <scope>IDENTIFICATION</scope>
</reference>
<dbReference type="Proteomes" id="UP000694565">
    <property type="component" value="Unplaced"/>
</dbReference>
<accession>A0A8C2XK63</accession>
<feature type="domain" description="G-protein coupled receptors family 1 profile" evidence="11">
    <location>
        <begin position="52"/>
        <end position="301"/>
    </location>
</feature>
<feature type="transmembrane region" description="Helical" evidence="10">
    <location>
        <begin position="248"/>
        <end position="266"/>
    </location>
</feature>
<keyword evidence="7 9" id="KW-0675">Receptor</keyword>
<keyword evidence="4 10" id="KW-1133">Transmembrane helix</keyword>
<dbReference type="GeneTree" id="ENSGT01050000244823"/>
<dbReference type="SUPFAM" id="SSF81321">
    <property type="entry name" value="Family A G protein-coupled receptor-like"/>
    <property type="match status" value="1"/>
</dbReference>
<feature type="transmembrane region" description="Helical" evidence="10">
    <location>
        <begin position="286"/>
        <end position="308"/>
    </location>
</feature>
<sequence>MGFSFLAMQLESVELCFPQLPNSSCKKPAPPSFGTALIYLILSVISLLTVALNLLVIISISHFRQLHTPTNLLLLSLAVSDFLVGILVQPVEILLKQTCWMLGDLMCSLYYVLPFIILSASVGNMVLISIDRYVAICDPLHYSIKVTHKAVTICVLLCWICSFFYALILLFDNLKPLGKNKSCYGECVVKIVVIVDLAFSFIIPITVIIVLNMKVFVVSVSQARGMRSHIASVLLELSKRDKKSERKAARTLGVLILVFLICYSPFYCSVLTHYSGLTTSSNEATLISVMYFNSCVNPIIYAIFYPWFKKTIRFIFSSQMLQPDCGMSAKAAVLTLCLCVSIYESIHVTI</sequence>
<evidence type="ECO:0000256" key="4">
    <source>
        <dbReference type="ARBA" id="ARBA00022989"/>
    </source>
</evidence>
<evidence type="ECO:0000256" key="1">
    <source>
        <dbReference type="ARBA" id="ARBA00004651"/>
    </source>
</evidence>
<dbReference type="PANTHER" id="PTHR24249:SF381">
    <property type="entry name" value="TRACE AMINE ASSOCIATED RECEPTOR 19P-RELATED"/>
    <property type="match status" value="1"/>
</dbReference>
<feature type="transmembrane region" description="Helical" evidence="10">
    <location>
        <begin position="150"/>
        <end position="171"/>
    </location>
</feature>
<dbReference type="PRINTS" id="PR00237">
    <property type="entry name" value="GPCRRHODOPSN"/>
</dbReference>
<feature type="transmembrane region" description="Helical" evidence="10">
    <location>
        <begin position="72"/>
        <end position="89"/>
    </location>
</feature>
<keyword evidence="8 9" id="KW-0807">Transducer</keyword>
<evidence type="ECO:0000256" key="8">
    <source>
        <dbReference type="ARBA" id="ARBA00023224"/>
    </source>
</evidence>
<keyword evidence="5 9" id="KW-0297">G-protein coupled receptor</keyword>
<keyword evidence="3 9" id="KW-0812">Transmembrane</keyword>
<keyword evidence="13" id="KW-1185">Reference proteome</keyword>
<organism evidence="12 13">
    <name type="scientific">Cyclopterus lumpus</name>
    <name type="common">Lumpsucker</name>
    <dbReference type="NCBI Taxonomy" id="8103"/>
    <lineage>
        <taxon>Eukaryota</taxon>
        <taxon>Metazoa</taxon>
        <taxon>Chordata</taxon>
        <taxon>Craniata</taxon>
        <taxon>Vertebrata</taxon>
        <taxon>Euteleostomi</taxon>
        <taxon>Actinopterygii</taxon>
        <taxon>Neopterygii</taxon>
        <taxon>Teleostei</taxon>
        <taxon>Neoteleostei</taxon>
        <taxon>Acanthomorphata</taxon>
        <taxon>Eupercaria</taxon>
        <taxon>Perciformes</taxon>
        <taxon>Cottioidei</taxon>
        <taxon>Cottales</taxon>
        <taxon>Cyclopteridae</taxon>
        <taxon>Cyclopterus</taxon>
    </lineage>
</organism>
<dbReference type="AlphaFoldDB" id="A0A8C2XK63"/>
<name>A0A8C2XK63_CYCLU</name>
<dbReference type="SMART" id="SM01381">
    <property type="entry name" value="7TM_GPCR_Srsx"/>
    <property type="match status" value="1"/>
</dbReference>
<dbReference type="PROSITE" id="PS00237">
    <property type="entry name" value="G_PROTEIN_RECEP_F1_1"/>
    <property type="match status" value="1"/>
</dbReference>
<evidence type="ECO:0000256" key="10">
    <source>
        <dbReference type="SAM" id="Phobius"/>
    </source>
</evidence>
<dbReference type="InterPro" id="IPR050569">
    <property type="entry name" value="TAAR"/>
</dbReference>
<evidence type="ECO:0000256" key="5">
    <source>
        <dbReference type="ARBA" id="ARBA00023040"/>
    </source>
</evidence>
<dbReference type="PROSITE" id="PS50262">
    <property type="entry name" value="G_PROTEIN_RECEP_F1_2"/>
    <property type="match status" value="1"/>
</dbReference>
<keyword evidence="2" id="KW-1003">Cell membrane</keyword>
<dbReference type="Pfam" id="PF00001">
    <property type="entry name" value="7tm_1"/>
    <property type="match status" value="1"/>
</dbReference>
<evidence type="ECO:0000256" key="7">
    <source>
        <dbReference type="ARBA" id="ARBA00023170"/>
    </source>
</evidence>
<keyword evidence="6 10" id="KW-0472">Membrane</keyword>
<dbReference type="InterPro" id="IPR000276">
    <property type="entry name" value="GPCR_Rhodpsn"/>
</dbReference>
<feature type="transmembrane region" description="Helical" evidence="10">
    <location>
        <begin position="109"/>
        <end position="130"/>
    </location>
</feature>
<evidence type="ECO:0000256" key="9">
    <source>
        <dbReference type="RuleBase" id="RU000688"/>
    </source>
</evidence>
<dbReference type="Ensembl" id="ENSCLMT00005020957.1">
    <property type="protein sequence ID" value="ENSCLMP00005019927.1"/>
    <property type="gene ID" value="ENSCLMG00005009983.1"/>
</dbReference>
<evidence type="ECO:0000313" key="13">
    <source>
        <dbReference type="Proteomes" id="UP000694565"/>
    </source>
</evidence>
<comment type="subcellular location">
    <subcellularLocation>
        <location evidence="1">Cell membrane</location>
        <topology evidence="1">Multi-pass membrane protein</topology>
    </subcellularLocation>
</comment>
<gene>
    <name evidence="12" type="primary">LOC117750815</name>
</gene>
<comment type="similarity">
    <text evidence="9">Belongs to the G-protein coupled receptor 1 family.</text>
</comment>
<feature type="transmembrane region" description="Helical" evidence="10">
    <location>
        <begin position="191"/>
        <end position="217"/>
    </location>
</feature>
<proteinExistence type="inferred from homology"/>
<evidence type="ECO:0000259" key="11">
    <source>
        <dbReference type="PROSITE" id="PS50262"/>
    </source>
</evidence>